<dbReference type="CDD" id="cd00806">
    <property type="entry name" value="TrpRS_core"/>
    <property type="match status" value="1"/>
</dbReference>
<dbReference type="Proteomes" id="UP000190140">
    <property type="component" value="Unassembled WGS sequence"/>
</dbReference>
<dbReference type="GO" id="GO:0006436">
    <property type="term" value="P:tryptophanyl-tRNA aminoacylation"/>
    <property type="evidence" value="ECO:0007669"/>
    <property type="project" value="UniProtKB-UniRule"/>
</dbReference>
<sequence length="334" mass="37953">MSEKKIIFSGAQPSGNLTLGNYIGALKNWVALQEDYNCYYCIVDLHAITVPQEPKNLRKNSLEVLAQYIASGLDPQKNTIFIQSHVSAHTELAWILNSMCYMGELNRMTQFKEKSSKNEANLNAGLFTYPVLMASDILLYQTDLVPVGEDQKQHLELARNLAQRFNNRYSDTFKVPEPYIGKVGARIMSLQDPTKKMSKSDENVNAYIGLVEDSDVISKKIKRAVTDSLNEVKYRDEQPGIKNLIGIYSNLSGKSISEIELMYEGRGYGDFKNDLAEVVVESLRPVREKYEDLLKNKDYLESIYAQGADKAEKAARKTLRKVYKKVGFVERKYI</sequence>
<comment type="function">
    <text evidence="8">Catalyzes the attachment of tryptophan to tRNA(Trp).</text>
</comment>
<keyword evidence="6 8" id="KW-0030">Aminoacyl-tRNA synthetase</keyword>
<feature type="short sequence motif" description="'HIGH' region" evidence="8">
    <location>
        <begin position="13"/>
        <end position="21"/>
    </location>
</feature>
<comment type="catalytic activity">
    <reaction evidence="7 8">
        <text>tRNA(Trp) + L-tryptophan + ATP = L-tryptophyl-tRNA(Trp) + AMP + diphosphate + H(+)</text>
        <dbReference type="Rhea" id="RHEA:24080"/>
        <dbReference type="Rhea" id="RHEA-COMP:9671"/>
        <dbReference type="Rhea" id="RHEA-COMP:9705"/>
        <dbReference type="ChEBI" id="CHEBI:15378"/>
        <dbReference type="ChEBI" id="CHEBI:30616"/>
        <dbReference type="ChEBI" id="CHEBI:33019"/>
        <dbReference type="ChEBI" id="CHEBI:57912"/>
        <dbReference type="ChEBI" id="CHEBI:78442"/>
        <dbReference type="ChEBI" id="CHEBI:78535"/>
        <dbReference type="ChEBI" id="CHEBI:456215"/>
        <dbReference type="EC" id="6.1.1.2"/>
    </reaction>
</comment>
<name>A0A1V4IAC8_9FIRM</name>
<dbReference type="OrthoDB" id="9801042at2"/>
<keyword evidence="5 8" id="KW-0648">Protein biosynthesis</keyword>
<dbReference type="Gene3D" id="1.10.240.10">
    <property type="entry name" value="Tyrosyl-Transfer RNA Synthetase"/>
    <property type="match status" value="1"/>
</dbReference>
<feature type="binding site" evidence="8">
    <location>
        <position position="187"/>
    </location>
    <ligand>
        <name>ATP</name>
        <dbReference type="ChEBI" id="CHEBI:30616"/>
    </ligand>
</feature>
<dbReference type="GO" id="GO:0005524">
    <property type="term" value="F:ATP binding"/>
    <property type="evidence" value="ECO:0007669"/>
    <property type="project" value="UniProtKB-UniRule"/>
</dbReference>
<evidence type="ECO:0000256" key="6">
    <source>
        <dbReference type="ARBA" id="ARBA00023146"/>
    </source>
</evidence>
<dbReference type="PRINTS" id="PR01039">
    <property type="entry name" value="TRNASYNTHTRP"/>
</dbReference>
<dbReference type="InterPro" id="IPR001412">
    <property type="entry name" value="aa-tRNA-synth_I_CS"/>
</dbReference>
<accession>A0A1V4IAC8</accession>
<feature type="binding site" evidence="8">
    <location>
        <begin position="148"/>
        <end position="150"/>
    </location>
    <ligand>
        <name>ATP</name>
        <dbReference type="ChEBI" id="CHEBI:30616"/>
    </ligand>
</feature>
<dbReference type="PROSITE" id="PS00178">
    <property type="entry name" value="AA_TRNA_LIGASE_I"/>
    <property type="match status" value="1"/>
</dbReference>
<dbReference type="InterPro" id="IPR014729">
    <property type="entry name" value="Rossmann-like_a/b/a_fold"/>
</dbReference>
<dbReference type="Pfam" id="PF00579">
    <property type="entry name" value="tRNA-synt_1b"/>
    <property type="match status" value="1"/>
</dbReference>
<dbReference type="InterPro" id="IPR002306">
    <property type="entry name" value="Trp-tRNA-ligase"/>
</dbReference>
<keyword evidence="11" id="KW-1185">Reference proteome</keyword>
<evidence type="ECO:0000256" key="3">
    <source>
        <dbReference type="ARBA" id="ARBA00022741"/>
    </source>
</evidence>
<evidence type="ECO:0000256" key="2">
    <source>
        <dbReference type="ARBA" id="ARBA00022598"/>
    </source>
</evidence>
<evidence type="ECO:0000313" key="10">
    <source>
        <dbReference type="EMBL" id="OPJ56889.1"/>
    </source>
</evidence>
<dbReference type="AlphaFoldDB" id="A0A1V4IAC8"/>
<comment type="subunit">
    <text evidence="8">Homodimer.</text>
</comment>
<proteinExistence type="inferred from homology"/>
<comment type="similarity">
    <text evidence="1 8 9">Belongs to the class-I aminoacyl-tRNA synthetase family.</text>
</comment>
<feature type="binding site" evidence="8">
    <location>
        <begin position="20"/>
        <end position="21"/>
    </location>
    <ligand>
        <name>ATP</name>
        <dbReference type="ChEBI" id="CHEBI:30616"/>
    </ligand>
</feature>
<evidence type="ECO:0000256" key="1">
    <source>
        <dbReference type="ARBA" id="ARBA00005594"/>
    </source>
</evidence>
<feature type="short sequence motif" description="'KMSKS' region" evidence="8">
    <location>
        <begin position="196"/>
        <end position="200"/>
    </location>
</feature>
<evidence type="ECO:0000256" key="5">
    <source>
        <dbReference type="ARBA" id="ARBA00022917"/>
    </source>
</evidence>
<evidence type="ECO:0000256" key="9">
    <source>
        <dbReference type="RuleBase" id="RU363036"/>
    </source>
</evidence>
<dbReference type="InterPro" id="IPR024109">
    <property type="entry name" value="Trp-tRNA-ligase_bac-type"/>
</dbReference>
<keyword evidence="2 8" id="KW-0436">Ligase</keyword>
<evidence type="ECO:0000256" key="4">
    <source>
        <dbReference type="ARBA" id="ARBA00022840"/>
    </source>
</evidence>
<comment type="caution">
    <text evidence="10">The sequence shown here is derived from an EMBL/GenBank/DDBJ whole genome shotgun (WGS) entry which is preliminary data.</text>
</comment>
<dbReference type="PANTHER" id="PTHR43766:SF1">
    <property type="entry name" value="TRYPTOPHAN--TRNA LIGASE, MITOCHONDRIAL"/>
    <property type="match status" value="1"/>
</dbReference>
<dbReference type="EMBL" id="MZGW01000001">
    <property type="protein sequence ID" value="OPJ56889.1"/>
    <property type="molecule type" value="Genomic_DNA"/>
</dbReference>
<evidence type="ECO:0000256" key="7">
    <source>
        <dbReference type="ARBA" id="ARBA00049929"/>
    </source>
</evidence>
<dbReference type="PANTHER" id="PTHR43766">
    <property type="entry name" value="TRYPTOPHAN--TRNA LIGASE, MITOCHONDRIAL"/>
    <property type="match status" value="1"/>
</dbReference>
<dbReference type="RefSeq" id="WP_079410260.1">
    <property type="nucleotide sequence ID" value="NZ_MZGW01000001.1"/>
</dbReference>
<dbReference type="SUPFAM" id="SSF52374">
    <property type="entry name" value="Nucleotidylyl transferase"/>
    <property type="match status" value="1"/>
</dbReference>
<dbReference type="EC" id="6.1.1.2" evidence="8"/>
<keyword evidence="8" id="KW-0963">Cytoplasm</keyword>
<dbReference type="FunFam" id="1.10.240.10:FF:000002">
    <property type="entry name" value="Tryptophan--tRNA ligase"/>
    <property type="match status" value="1"/>
</dbReference>
<feature type="binding site" evidence="8">
    <location>
        <begin position="12"/>
        <end position="14"/>
    </location>
    <ligand>
        <name>ATP</name>
        <dbReference type="ChEBI" id="CHEBI:30616"/>
    </ligand>
</feature>
<evidence type="ECO:0000256" key="8">
    <source>
        <dbReference type="HAMAP-Rule" id="MF_00140"/>
    </source>
</evidence>
<feature type="binding site" evidence="8">
    <location>
        <position position="136"/>
    </location>
    <ligand>
        <name>L-tryptophan</name>
        <dbReference type="ChEBI" id="CHEBI:57912"/>
    </ligand>
</feature>
<gene>
    <name evidence="8 10" type="primary">trpS</name>
    <name evidence="10" type="ORF">CLOTH_01710</name>
</gene>
<evidence type="ECO:0000313" key="11">
    <source>
        <dbReference type="Proteomes" id="UP000190140"/>
    </source>
</evidence>
<dbReference type="STRING" id="29349.CLOTH_01710"/>
<dbReference type="GO" id="GO:0005829">
    <property type="term" value="C:cytosol"/>
    <property type="evidence" value="ECO:0007669"/>
    <property type="project" value="TreeGrafter"/>
</dbReference>
<organism evidence="10 11">
    <name type="scientific">Alkalithermobacter paradoxus</name>
    <dbReference type="NCBI Taxonomy" id="29349"/>
    <lineage>
        <taxon>Bacteria</taxon>
        <taxon>Bacillati</taxon>
        <taxon>Bacillota</taxon>
        <taxon>Clostridia</taxon>
        <taxon>Peptostreptococcales</taxon>
        <taxon>Tepidibacteraceae</taxon>
        <taxon>Alkalithermobacter</taxon>
    </lineage>
</organism>
<dbReference type="Gene3D" id="3.40.50.620">
    <property type="entry name" value="HUPs"/>
    <property type="match status" value="1"/>
</dbReference>
<reference evidence="10 11" key="1">
    <citation type="submission" date="2017-03" db="EMBL/GenBank/DDBJ databases">
        <title>Genome sequence of Clostridium thermoalcaliphilum DSM 7309.</title>
        <authorList>
            <person name="Poehlein A."/>
            <person name="Daniel R."/>
        </authorList>
    </citation>
    <scope>NUCLEOTIDE SEQUENCE [LARGE SCALE GENOMIC DNA]</scope>
    <source>
        <strain evidence="10 11">DSM 7309</strain>
    </source>
</reference>
<keyword evidence="3 8" id="KW-0547">Nucleotide-binding</keyword>
<comment type="subcellular location">
    <subcellularLocation>
        <location evidence="8">Cytoplasm</location>
    </subcellularLocation>
</comment>
<dbReference type="InterPro" id="IPR002305">
    <property type="entry name" value="aa-tRNA-synth_Ic"/>
</dbReference>
<feature type="binding site" evidence="8">
    <location>
        <begin position="196"/>
        <end position="200"/>
    </location>
    <ligand>
        <name>ATP</name>
        <dbReference type="ChEBI" id="CHEBI:30616"/>
    </ligand>
</feature>
<dbReference type="NCBIfam" id="TIGR00233">
    <property type="entry name" value="trpS"/>
    <property type="match status" value="1"/>
</dbReference>
<dbReference type="InterPro" id="IPR050203">
    <property type="entry name" value="Trp-tRNA_synthetase"/>
</dbReference>
<keyword evidence="4 8" id="KW-0067">ATP-binding</keyword>
<dbReference type="GO" id="GO:0004830">
    <property type="term" value="F:tryptophan-tRNA ligase activity"/>
    <property type="evidence" value="ECO:0007669"/>
    <property type="project" value="UniProtKB-UniRule"/>
</dbReference>
<dbReference type="HAMAP" id="MF_00140_B">
    <property type="entry name" value="Trp_tRNA_synth_B"/>
    <property type="match status" value="1"/>
</dbReference>
<protein>
    <recommendedName>
        <fullName evidence="8">Tryptophan--tRNA ligase</fullName>
        <ecNumber evidence="8">6.1.1.2</ecNumber>
    </recommendedName>
    <alternativeName>
        <fullName evidence="8">Tryptophanyl-tRNA synthetase</fullName>
        <shortName evidence="8">TrpRS</shortName>
    </alternativeName>
</protein>